<sequence length="205" mass="23105">MLVPTHLSINHVGNHHNLIRVCIGKLKRQLCGLYIERQHNGVRSLDEVVSLSDYWDIIALAFDVVPQATKYLHVNGDSHMAYTCKCDVASNVGRGITHPPLSSDCLTPTTSVVYIFLRVHADDWNRCARRHVTCNGLDRLQLVLSLLRADKTRALPMLDRRGERGHANTIEYCDSASDVCSLHYSTRTNNGEFLKSCDFAQDLYP</sequence>
<proteinExistence type="predicted"/>
<protein>
    <submittedName>
        <fullName evidence="1">Uncharacterized protein</fullName>
    </submittedName>
</protein>
<gene>
    <name evidence="1" type="ORF">TDIB3V08_LOCUS905</name>
</gene>
<organism evidence="1">
    <name type="scientific">Timema douglasi</name>
    <name type="common">Walking stick</name>
    <dbReference type="NCBI Taxonomy" id="61478"/>
    <lineage>
        <taxon>Eukaryota</taxon>
        <taxon>Metazoa</taxon>
        <taxon>Ecdysozoa</taxon>
        <taxon>Arthropoda</taxon>
        <taxon>Hexapoda</taxon>
        <taxon>Insecta</taxon>
        <taxon>Pterygota</taxon>
        <taxon>Neoptera</taxon>
        <taxon>Polyneoptera</taxon>
        <taxon>Phasmatodea</taxon>
        <taxon>Timematodea</taxon>
        <taxon>Timematoidea</taxon>
        <taxon>Timematidae</taxon>
        <taxon>Timema</taxon>
    </lineage>
</organism>
<name>A0A7R8VA06_TIMDO</name>
<dbReference type="AlphaFoldDB" id="A0A7R8VA06"/>
<dbReference type="EMBL" id="OA564495">
    <property type="protein sequence ID" value="CAD7194481.1"/>
    <property type="molecule type" value="Genomic_DNA"/>
</dbReference>
<reference evidence="1" key="1">
    <citation type="submission" date="2020-11" db="EMBL/GenBank/DDBJ databases">
        <authorList>
            <person name="Tran Van P."/>
        </authorList>
    </citation>
    <scope>NUCLEOTIDE SEQUENCE</scope>
</reference>
<evidence type="ECO:0000313" key="1">
    <source>
        <dbReference type="EMBL" id="CAD7194481.1"/>
    </source>
</evidence>
<accession>A0A7R8VA06</accession>